<evidence type="ECO:0000313" key="5">
    <source>
        <dbReference type="Proteomes" id="UP000472263"/>
    </source>
</evidence>
<dbReference type="InParanoid" id="A0A667WFV9"/>
<keyword evidence="2" id="KW-0649">Protein kinase inhibitor</keyword>
<feature type="domain" description="Cyclin-dependent kinase inhibitor" evidence="3">
    <location>
        <begin position="19"/>
        <end position="67"/>
    </location>
</feature>
<accession>A0A667WFV9</accession>
<dbReference type="GO" id="GO:0005634">
    <property type="term" value="C:nucleus"/>
    <property type="evidence" value="ECO:0007669"/>
    <property type="project" value="InterPro"/>
</dbReference>
<dbReference type="GO" id="GO:0035914">
    <property type="term" value="P:skeletal muscle cell differentiation"/>
    <property type="evidence" value="ECO:0007669"/>
    <property type="project" value="Ensembl"/>
</dbReference>
<dbReference type="Proteomes" id="UP000472263">
    <property type="component" value="Chromosome 5"/>
</dbReference>
<dbReference type="GO" id="GO:0010165">
    <property type="term" value="P:response to X-ray"/>
    <property type="evidence" value="ECO:0007669"/>
    <property type="project" value="Ensembl"/>
</dbReference>
<proteinExistence type="inferred from homology"/>
<dbReference type="InterPro" id="IPR029841">
    <property type="entry name" value="CDKN1A"/>
</dbReference>
<dbReference type="GeneTree" id="ENSGT00940000159918"/>
<comment type="similarity">
    <text evidence="1">Belongs to the CDI family.</text>
</comment>
<evidence type="ECO:0000313" key="4">
    <source>
        <dbReference type="Ensembl" id="ENSMMDP00005004030.1"/>
    </source>
</evidence>
<evidence type="ECO:0000259" key="3">
    <source>
        <dbReference type="Pfam" id="PF02234"/>
    </source>
</evidence>
<dbReference type="GO" id="GO:0006974">
    <property type="term" value="P:DNA damage response"/>
    <property type="evidence" value="ECO:0007669"/>
    <property type="project" value="TreeGrafter"/>
</dbReference>
<evidence type="ECO:0000256" key="1">
    <source>
        <dbReference type="ARBA" id="ARBA00006726"/>
    </source>
</evidence>
<dbReference type="GO" id="GO:2000045">
    <property type="term" value="P:regulation of G1/S transition of mitotic cell cycle"/>
    <property type="evidence" value="ECO:0007669"/>
    <property type="project" value="TreeGrafter"/>
</dbReference>
<reference evidence="4" key="2">
    <citation type="submission" date="2025-08" db="UniProtKB">
        <authorList>
            <consortium name="Ensembl"/>
        </authorList>
    </citation>
    <scope>IDENTIFICATION</scope>
</reference>
<dbReference type="GO" id="GO:0000307">
    <property type="term" value="C:cyclin-dependent protein kinase holoenzyme complex"/>
    <property type="evidence" value="ECO:0007669"/>
    <property type="project" value="TreeGrafter"/>
</dbReference>
<protein>
    <submittedName>
        <fullName evidence="4">Cyclin dependent kinase inhibitor 1A</fullName>
    </submittedName>
</protein>
<dbReference type="InterPro" id="IPR044898">
    <property type="entry name" value="CDI_dom_sf"/>
</dbReference>
<dbReference type="PANTHER" id="PTHR46778">
    <property type="entry name" value="CYCLIN-DEPENDENT KINASE INHIBITOR 1-RELATED"/>
    <property type="match status" value="1"/>
</dbReference>
<evidence type="ECO:0000256" key="2">
    <source>
        <dbReference type="ARBA" id="ARBA00023013"/>
    </source>
</evidence>
<dbReference type="PANTHER" id="PTHR46778:SF1">
    <property type="entry name" value="CYCLIN-DEPENDENT KINASE INHIBITOR 1"/>
    <property type="match status" value="1"/>
</dbReference>
<organism evidence="4 5">
    <name type="scientific">Myripristis murdjan</name>
    <name type="common">pinecone soldierfish</name>
    <dbReference type="NCBI Taxonomy" id="586833"/>
    <lineage>
        <taxon>Eukaryota</taxon>
        <taxon>Metazoa</taxon>
        <taxon>Chordata</taxon>
        <taxon>Craniata</taxon>
        <taxon>Vertebrata</taxon>
        <taxon>Euteleostomi</taxon>
        <taxon>Actinopterygii</taxon>
        <taxon>Neopterygii</taxon>
        <taxon>Teleostei</taxon>
        <taxon>Neoteleostei</taxon>
        <taxon>Acanthomorphata</taxon>
        <taxon>Holocentriformes</taxon>
        <taxon>Holocentridae</taxon>
        <taxon>Myripristis</taxon>
    </lineage>
</organism>
<keyword evidence="5" id="KW-1185">Reference proteome</keyword>
<dbReference type="Gene3D" id="4.10.365.10">
    <property type="entry name" value="p27"/>
    <property type="match status" value="1"/>
</dbReference>
<dbReference type="AlphaFoldDB" id="A0A667WFV9"/>
<name>A0A667WFV9_9TELE</name>
<reference evidence="4" key="1">
    <citation type="submission" date="2019-06" db="EMBL/GenBank/DDBJ databases">
        <authorList>
            <consortium name="Wellcome Sanger Institute Data Sharing"/>
        </authorList>
    </citation>
    <scope>NUCLEOTIDE SEQUENCE [LARGE SCALE GENOMIC DNA]</scope>
</reference>
<dbReference type="Pfam" id="PF02234">
    <property type="entry name" value="CDI"/>
    <property type="match status" value="1"/>
</dbReference>
<dbReference type="Ensembl" id="ENSMMDT00005004142.1">
    <property type="protein sequence ID" value="ENSMMDP00005004030.1"/>
    <property type="gene ID" value="ENSMMDG00005002236.1"/>
</dbReference>
<dbReference type="GO" id="GO:0004861">
    <property type="term" value="F:cyclin-dependent protein serine/threonine kinase inhibitor activity"/>
    <property type="evidence" value="ECO:0007669"/>
    <property type="project" value="InterPro"/>
</dbReference>
<sequence>MATHKRILRTLGNGPTRRNLFGPVDREQLQVEYQAALRKDLEEASHRWGFDFLSEKPLEGGDFQWEGIPGTKVPLLYRSCMLGLGYVDGQRAAGGVVNHSGTRVGPSQSEKENIPRTPERCVLKLENLEKTPEKVENTGVKRKQTNITDFYQAKRRVVWMPRKSGQ</sequence>
<dbReference type="InterPro" id="IPR003175">
    <property type="entry name" value="CDI_dom"/>
</dbReference>
<gene>
    <name evidence="4" type="primary">cdkn1a</name>
</gene>
<dbReference type="GO" id="GO:0035904">
    <property type="term" value="P:aorta development"/>
    <property type="evidence" value="ECO:0007669"/>
    <property type="project" value="Ensembl"/>
</dbReference>
<reference evidence="4" key="3">
    <citation type="submission" date="2025-09" db="UniProtKB">
        <authorList>
            <consortium name="Ensembl"/>
        </authorList>
    </citation>
    <scope>IDENTIFICATION</scope>
</reference>
<dbReference type="GO" id="GO:0072331">
    <property type="term" value="P:signal transduction by p53 class mediator"/>
    <property type="evidence" value="ECO:0007669"/>
    <property type="project" value="InterPro"/>
</dbReference>